<protein>
    <recommendedName>
        <fullName evidence="2">DCD domain-containing protein</fullName>
    </recommendedName>
</protein>
<feature type="region of interest" description="Disordered" evidence="1">
    <location>
        <begin position="653"/>
        <end position="712"/>
    </location>
</feature>
<reference evidence="3 4" key="1">
    <citation type="journal article" date="2015" name="Genome Biol. Evol.">
        <title>Comparative Genomics of a Bacterivorous Green Alga Reveals Evolutionary Causalities and Consequences of Phago-Mixotrophic Mode of Nutrition.</title>
        <authorList>
            <person name="Burns J.A."/>
            <person name="Paasch A."/>
            <person name="Narechania A."/>
            <person name="Kim E."/>
        </authorList>
    </citation>
    <scope>NUCLEOTIDE SEQUENCE [LARGE SCALE GENOMIC DNA]</scope>
    <source>
        <strain evidence="3 4">PLY_AMNH</strain>
    </source>
</reference>
<evidence type="ECO:0000256" key="1">
    <source>
        <dbReference type="SAM" id="MobiDB-lite"/>
    </source>
</evidence>
<feature type="domain" description="DCD" evidence="2">
    <location>
        <begin position="3"/>
        <end position="131"/>
    </location>
</feature>
<feature type="compositionally biased region" description="Basic and acidic residues" evidence="1">
    <location>
        <begin position="1009"/>
        <end position="1018"/>
    </location>
</feature>
<feature type="region of interest" description="Disordered" evidence="1">
    <location>
        <begin position="724"/>
        <end position="802"/>
    </location>
</feature>
<dbReference type="InterPro" id="IPR010919">
    <property type="entry name" value="SAND-like_dom_sf"/>
</dbReference>
<name>A0AAE0EP52_9CHLO</name>
<dbReference type="EMBL" id="LGRX02035285">
    <property type="protein sequence ID" value="KAK3235476.1"/>
    <property type="molecule type" value="Genomic_DNA"/>
</dbReference>
<dbReference type="Pfam" id="PF10539">
    <property type="entry name" value="Dev_Cell_Death"/>
    <property type="match status" value="1"/>
</dbReference>
<dbReference type="InterPro" id="IPR013989">
    <property type="entry name" value="Dev_and_cell_death_domain"/>
</dbReference>
<evidence type="ECO:0000313" key="3">
    <source>
        <dbReference type="EMBL" id="KAK3235476.1"/>
    </source>
</evidence>
<dbReference type="Proteomes" id="UP001190700">
    <property type="component" value="Unassembled WGS sequence"/>
</dbReference>
<feature type="region of interest" description="Disordered" evidence="1">
    <location>
        <begin position="623"/>
        <end position="642"/>
    </location>
</feature>
<gene>
    <name evidence="3" type="ORF">CYMTET_54326</name>
</gene>
<comment type="caution">
    <text evidence="3">The sequence shown here is derived from an EMBL/GenBank/DDBJ whole genome shotgun (WGS) entry which is preliminary data.</text>
</comment>
<dbReference type="PANTHER" id="PTHR46444:SF19">
    <property type="entry name" value="OS02G0745600 PROTEIN"/>
    <property type="match status" value="1"/>
</dbReference>
<dbReference type="SMART" id="SM00767">
    <property type="entry name" value="DCD"/>
    <property type="match status" value="1"/>
</dbReference>
<evidence type="ECO:0000259" key="2">
    <source>
        <dbReference type="PROSITE" id="PS51222"/>
    </source>
</evidence>
<feature type="region of interest" description="Disordered" evidence="1">
    <location>
        <begin position="1075"/>
        <end position="1107"/>
    </location>
</feature>
<dbReference type="Gene3D" id="2.30.30.140">
    <property type="match status" value="1"/>
</dbReference>
<feature type="region of interest" description="Disordered" evidence="1">
    <location>
        <begin position="959"/>
        <end position="1050"/>
    </location>
</feature>
<feature type="region of interest" description="Disordered" evidence="1">
    <location>
        <begin position="1165"/>
        <end position="1208"/>
    </location>
</feature>
<dbReference type="PANTHER" id="PTHR46444">
    <property type="entry name" value="DCD (DEVELOPMENT AND CELL DEATH) DOMAIN PROTEIN-RELATED"/>
    <property type="match status" value="1"/>
</dbReference>
<feature type="region of interest" description="Disordered" evidence="1">
    <location>
        <begin position="583"/>
        <end position="615"/>
    </location>
</feature>
<dbReference type="CDD" id="cd20404">
    <property type="entry name" value="Tudor_Agenet_AtEML-like"/>
    <property type="match status" value="1"/>
</dbReference>
<feature type="compositionally biased region" description="Basic and acidic residues" evidence="1">
    <location>
        <begin position="1090"/>
        <end position="1102"/>
    </location>
</feature>
<dbReference type="SUPFAM" id="SSF63763">
    <property type="entry name" value="SAND domain-like"/>
    <property type="match status" value="1"/>
</dbReference>
<dbReference type="PROSITE" id="PS51222">
    <property type="entry name" value="DCD"/>
    <property type="match status" value="1"/>
</dbReference>
<evidence type="ECO:0000313" key="4">
    <source>
        <dbReference type="Proteomes" id="UP001190700"/>
    </source>
</evidence>
<feature type="compositionally biased region" description="Basic and acidic residues" evidence="1">
    <location>
        <begin position="790"/>
        <end position="801"/>
    </location>
</feature>
<sequence length="1769" mass="190672">MGGPIAGVIFFCDNALEKEFFERQIFGAYERHWCDVEPIVPGTHLFICNTSKKEIRGILKATSSGALEIEPEAFQGRMPAQVRFDEYHMYPEGVKLSEVPALKTRKRTRNSEIRLILEEREVHAIWEPFPDPAVLSGACRVRDIGEVALQQRSEARELMGLGRAHNKVGSVLMENQPISSAGIRGYTCGEDIAYRGSIPKYFKGHSVYDATSSADVGRQECGDHAAQSALCLKLSPPSNVHNATSSADVGRQECGDHAAQSALCLKLSPPSNAHNATSSADVGRQECGDHAAQSALCLKLSPPSNAHNATSSADVGRQECGDHAAQSALCLKLSPPSNAHNATSSADAGRQTCHGHAAWSDLIQGPSRPGGVHGAVGNADTGTHTSAHSRYANRGSVRAQCKREGPEDRETLSDSDISNDESEATQSVRKVIEATLAPSAQAGLGQSGLAESNDSRISPEKAVSNICQVSPHGVPGAPAPSSSLVRAQQPLPFLRPEHSEPSHVTSRDLCTAEPTAVVRNNHRKCISTAATEAQAATKVFEDDAAVARRAHLEEKNRRFPKRALYKGGVSAQPALGRAAAAVQPSTGAKQRQLGGKVANGGGDVSAGPDPGYRDYMTTVRHSMRAKQRRLGGKAANGGGDVSAEPALGRAAAAVQPSMGAKQRRLGGKAANGGGDVSAEPALGGAPAAVQPSMGEKKRRLGGKAANGGGDVSAEPALVPAAAAVQNTNEAPRKRRRISEMVPPASPAASSVALGAAPPSQRRPAAVKTEPAAASPGLAAVRGGEAASQARRQEAAGEEKPRIKMNKHANTQKASKLKIVCREIKGSLLPCTAFDGYKVEWINANNELVEGTPPEFERYAGRGGWKYWKESCRVHVEGEHGGEMLRPWFTRQGKYYGDKVLEHHVEVYWPLENKWFKAQVTGYTKMCGKHELLYDDGFRESCHLCMQTLRWQSPVPVLCQRPPRYVPEPQPRNRRETHTSGTNQLRGPADAAAEQKPAMGRGIREKRRPARLEDSKPAEAQKAQRKPSRRGNIPVKAPKIPRLAGSVAASKQSCRLAMRTPPLSTSGKRAAALAVLRRGKARKRGGPPPTEEERRERRREATRRYQQKLRRAKLAAGLELGRGKRLGAGICKGTSTSQLSLRDLKPTLPPGWSTGLGWCVTKRRTKHSKALPAAKPKPGRRPGAGTAMPGGGRRPHGDSRQQAGQAKVHKVKQRFSTFRVCRAQYISKAMSILEKHRDKQTGVWQVVYSPDGVSHQARRGGEKVPMQCSMDPQTDYVQVHAGAIPTRDVLAASNEIQSGAIYQEYECGPMGSPAAFRHLSPPCRTLDARAAKGAELYQVSHWGDLSVAGKSITQGKALALKMAPFTDAPAQEKVLRAVRSHAERHGHSPPDSCEPLIYLGAPSLEECALRPCEDSGAGIYARQMAFTLPMGGKQNLHADGNGQEADTLLAILGVTKKERGRAVPSAVFMVADAAAKPFEGEYVLIPCIPGMVVTLAGLLANGGDGRRRTGAVHGKLPVMLAAEDEAAPHLVMSCKRFKLVEGRPDGAAALGVQMRLQPKDLRDPLRHSFYRRFITGRVARSDAYPPSLEVLQREQFLWEPPADLAGAEGTARRGATFWSAGLLLRTLGELESLALIPNAMYAPAVHATRASGPTSTSAVIALTLSGYDNGELVFPGNREGVLMMKYDAKPPHCTARDFRTRWQETKRSGSIVRVFLHPKHAFYARARDWLLDGAQPPSRTEEWWLYAADMEVVEIGNEDDVVTLRQVSWE</sequence>
<proteinExistence type="predicted"/>
<feature type="region of interest" description="Disordered" evidence="1">
    <location>
        <begin position="360"/>
        <end position="426"/>
    </location>
</feature>
<accession>A0AAE0EP52</accession>
<organism evidence="3 4">
    <name type="scientific">Cymbomonas tetramitiformis</name>
    <dbReference type="NCBI Taxonomy" id="36881"/>
    <lineage>
        <taxon>Eukaryota</taxon>
        <taxon>Viridiplantae</taxon>
        <taxon>Chlorophyta</taxon>
        <taxon>Pyramimonadophyceae</taxon>
        <taxon>Pyramimonadales</taxon>
        <taxon>Pyramimonadaceae</taxon>
        <taxon>Cymbomonas</taxon>
    </lineage>
</organism>
<dbReference type="Gene3D" id="3.10.390.10">
    <property type="entry name" value="SAND domain-like"/>
    <property type="match status" value="1"/>
</dbReference>
<feature type="compositionally biased region" description="Basic and acidic residues" evidence="1">
    <location>
        <begin position="401"/>
        <end position="412"/>
    </location>
</feature>
<feature type="compositionally biased region" description="Low complexity" evidence="1">
    <location>
        <begin position="746"/>
        <end position="759"/>
    </location>
</feature>
<keyword evidence="4" id="KW-1185">Reference proteome</keyword>